<evidence type="ECO:0000313" key="3">
    <source>
        <dbReference type="EMBL" id="PIE31664.1"/>
    </source>
</evidence>
<name>A0A2G6K7N8_9ACTN</name>
<evidence type="ECO:0000256" key="1">
    <source>
        <dbReference type="SAM" id="MobiDB-lite"/>
    </source>
</evidence>
<dbReference type="Proteomes" id="UP000230914">
    <property type="component" value="Unassembled WGS sequence"/>
</dbReference>
<gene>
    <name evidence="3" type="ORF">CSA55_05235</name>
</gene>
<accession>A0A2G6K7N8</accession>
<dbReference type="EMBL" id="PDSL01000070">
    <property type="protein sequence ID" value="PIE31664.1"/>
    <property type="molecule type" value="Genomic_DNA"/>
</dbReference>
<feature type="transmembrane region" description="Helical" evidence="2">
    <location>
        <begin position="46"/>
        <end position="66"/>
    </location>
</feature>
<dbReference type="AlphaFoldDB" id="A0A2G6K7N8"/>
<keyword evidence="2" id="KW-1133">Transmembrane helix</keyword>
<organism evidence="3 4">
    <name type="scientific">Ilumatobacter coccineus</name>
    <dbReference type="NCBI Taxonomy" id="467094"/>
    <lineage>
        <taxon>Bacteria</taxon>
        <taxon>Bacillati</taxon>
        <taxon>Actinomycetota</taxon>
        <taxon>Acidimicrobiia</taxon>
        <taxon>Acidimicrobiales</taxon>
        <taxon>Ilumatobacteraceae</taxon>
        <taxon>Ilumatobacter</taxon>
    </lineage>
</organism>
<sequence>MTNNGNQTPPRGAQPNEDEVAGSGGSSLHSPVTTADKAGSITWMRALALALIIVGLLLVVASTTIWKGNDTVLVLGLASIVGGFFTASKQR</sequence>
<feature type="region of interest" description="Disordered" evidence="1">
    <location>
        <begin position="1"/>
        <end position="32"/>
    </location>
</feature>
<evidence type="ECO:0000313" key="4">
    <source>
        <dbReference type="Proteomes" id="UP000230914"/>
    </source>
</evidence>
<protein>
    <submittedName>
        <fullName evidence="3">Uncharacterized protein</fullName>
    </submittedName>
</protein>
<proteinExistence type="predicted"/>
<comment type="caution">
    <text evidence="3">The sequence shown here is derived from an EMBL/GenBank/DDBJ whole genome shotgun (WGS) entry which is preliminary data.</text>
</comment>
<reference evidence="3 4" key="1">
    <citation type="submission" date="2017-10" db="EMBL/GenBank/DDBJ databases">
        <title>Novel microbial diversity and functional potential in the marine mammal oral microbiome.</title>
        <authorList>
            <person name="Dudek N.K."/>
            <person name="Sun C.L."/>
            <person name="Burstein D."/>
            <person name="Kantor R.S."/>
            <person name="Aliaga Goltsman D.S."/>
            <person name="Bik E.M."/>
            <person name="Thomas B.C."/>
            <person name="Banfield J.F."/>
            <person name="Relman D.A."/>
        </authorList>
    </citation>
    <scope>NUCLEOTIDE SEQUENCE [LARGE SCALE GENOMIC DNA]</scope>
    <source>
        <strain evidence="3">DOLJORAL78_61_10</strain>
    </source>
</reference>
<evidence type="ECO:0000256" key="2">
    <source>
        <dbReference type="SAM" id="Phobius"/>
    </source>
</evidence>
<feature type="transmembrane region" description="Helical" evidence="2">
    <location>
        <begin position="72"/>
        <end position="88"/>
    </location>
</feature>
<keyword evidence="2" id="KW-0812">Transmembrane</keyword>
<keyword evidence="2" id="KW-0472">Membrane</keyword>